<dbReference type="InterPro" id="IPR050498">
    <property type="entry name" value="Ycf3"/>
</dbReference>
<keyword evidence="2 3" id="KW-0802">TPR repeat</keyword>
<reference evidence="5" key="1">
    <citation type="submission" date="2022-06" db="EMBL/GenBank/DDBJ databases">
        <title>Isolation and Genomics of Futiania mangrovii gen. nov., sp. nov., a Rare and Metabolically-versatile member in the Class Alphaproteobacteria.</title>
        <authorList>
            <person name="Liu L."/>
            <person name="Huang W.-C."/>
            <person name="Pan J."/>
            <person name="Li J."/>
            <person name="Huang Y."/>
            <person name="Du H."/>
            <person name="Liu Y."/>
            <person name="Li M."/>
        </authorList>
    </citation>
    <scope>NUCLEOTIDE SEQUENCE</scope>
    <source>
        <strain evidence="5">FT118</strain>
    </source>
</reference>
<dbReference type="AlphaFoldDB" id="A0A9J6PKT3"/>
<dbReference type="RefSeq" id="WP_269333121.1">
    <property type="nucleotide sequence ID" value="NZ_JAMZFT010000002.1"/>
</dbReference>
<evidence type="ECO:0000256" key="3">
    <source>
        <dbReference type="PROSITE-ProRule" id="PRU00339"/>
    </source>
</evidence>
<evidence type="ECO:0000256" key="1">
    <source>
        <dbReference type="ARBA" id="ARBA00022737"/>
    </source>
</evidence>
<gene>
    <name evidence="5" type="ORF">NJQ99_12275</name>
</gene>
<evidence type="ECO:0000256" key="2">
    <source>
        <dbReference type="ARBA" id="ARBA00022803"/>
    </source>
</evidence>
<dbReference type="Proteomes" id="UP001055804">
    <property type="component" value="Unassembled WGS sequence"/>
</dbReference>
<evidence type="ECO:0000256" key="4">
    <source>
        <dbReference type="SAM" id="SignalP"/>
    </source>
</evidence>
<keyword evidence="6" id="KW-1185">Reference proteome</keyword>
<feature type="signal peptide" evidence="4">
    <location>
        <begin position="1"/>
        <end position="30"/>
    </location>
</feature>
<organism evidence="5 6">
    <name type="scientific">Futiania mangrovi</name>
    <dbReference type="NCBI Taxonomy" id="2959716"/>
    <lineage>
        <taxon>Bacteria</taxon>
        <taxon>Pseudomonadati</taxon>
        <taxon>Pseudomonadota</taxon>
        <taxon>Alphaproteobacteria</taxon>
        <taxon>Futianiales</taxon>
        <taxon>Futianiaceae</taxon>
        <taxon>Futiania</taxon>
    </lineage>
</organism>
<dbReference type="InterPro" id="IPR011990">
    <property type="entry name" value="TPR-like_helical_dom_sf"/>
</dbReference>
<dbReference type="Gene3D" id="1.25.40.10">
    <property type="entry name" value="Tetratricopeptide repeat domain"/>
    <property type="match status" value="1"/>
</dbReference>
<dbReference type="SUPFAM" id="SSF48452">
    <property type="entry name" value="TPR-like"/>
    <property type="match status" value="1"/>
</dbReference>
<dbReference type="PANTHER" id="PTHR44858">
    <property type="entry name" value="TETRATRICOPEPTIDE REPEAT PROTEIN 6"/>
    <property type="match status" value="1"/>
</dbReference>
<keyword evidence="1" id="KW-0677">Repeat</keyword>
<comment type="caution">
    <text evidence="5">The sequence shown here is derived from an EMBL/GenBank/DDBJ whole genome shotgun (WGS) entry which is preliminary data.</text>
</comment>
<sequence>MTRTPFIRTPFLLACLCGPLVLAGPVPARAAEVASYEECLVLAASDPDAAYEAARGWEGLGGGLPARHCAGLALVAAGLPEAGAEVLQALADEPGMGGREARASVLEQAASAWMVAGKPRHAIAALDAGLVLVPGDPDLLGDRGRAKGLIEDDAGAIADLTAALEAAPGRAGLLVLRAVSYRYEGQFDAALADLARALELAPGKPEALLERGLTRERTGDIDGARADYVAVLAQVGEGPTAEAARDALETLDVKPGG</sequence>
<accession>A0A9J6PKT3</accession>
<evidence type="ECO:0000313" key="5">
    <source>
        <dbReference type="EMBL" id="MCP1337191.1"/>
    </source>
</evidence>
<protein>
    <submittedName>
        <fullName evidence="5">Tetratricopeptide repeat protein</fullName>
    </submittedName>
</protein>
<dbReference type="InterPro" id="IPR019734">
    <property type="entry name" value="TPR_rpt"/>
</dbReference>
<proteinExistence type="predicted"/>
<feature type="repeat" description="TPR" evidence="3">
    <location>
        <begin position="171"/>
        <end position="204"/>
    </location>
</feature>
<dbReference type="EMBL" id="JAMZFT010000002">
    <property type="protein sequence ID" value="MCP1337191.1"/>
    <property type="molecule type" value="Genomic_DNA"/>
</dbReference>
<name>A0A9J6PKT3_9PROT</name>
<feature type="chain" id="PRO_5039944582" evidence="4">
    <location>
        <begin position="31"/>
        <end position="257"/>
    </location>
</feature>
<evidence type="ECO:0000313" key="6">
    <source>
        <dbReference type="Proteomes" id="UP001055804"/>
    </source>
</evidence>
<dbReference type="Pfam" id="PF13371">
    <property type="entry name" value="TPR_9"/>
    <property type="match status" value="1"/>
</dbReference>
<dbReference type="SMART" id="SM00028">
    <property type="entry name" value="TPR"/>
    <property type="match status" value="4"/>
</dbReference>
<dbReference type="PANTHER" id="PTHR44858:SF1">
    <property type="entry name" value="UDP-N-ACETYLGLUCOSAMINE--PEPTIDE N-ACETYLGLUCOSAMINYLTRANSFERASE SPINDLY-RELATED"/>
    <property type="match status" value="1"/>
</dbReference>
<dbReference type="PROSITE" id="PS50005">
    <property type="entry name" value="TPR"/>
    <property type="match status" value="1"/>
</dbReference>
<keyword evidence="4" id="KW-0732">Signal</keyword>